<evidence type="ECO:0000313" key="3">
    <source>
        <dbReference type="EMBL" id="GFO06328.1"/>
    </source>
</evidence>
<sequence>MAEKNDRPVPTDTPKKRKTNGRERHRAKKQRVSSHVTGENCHCSRFRCFEAISHEERQRVIDEFKTLYDTKNAQDAYLATLIAVGAVDRRRPRQNDDERHNPKTMSVNYTINVERDVCHPINVCFNAFCSIFGITKHRMETIRKALHSTGHPPQDGRGKHTNRPHKLAEAMNFTKEMPVCSITGDQLQKSVPRHQQSLRQFALTLRKICTYQTKLQTIFTIGGNLDFTLLTFMFYLRMKYIFIPMTRL</sequence>
<feature type="region of interest" description="Disordered" evidence="1">
    <location>
        <begin position="1"/>
        <end position="33"/>
    </location>
</feature>
<dbReference type="EMBL" id="BLXT01003772">
    <property type="protein sequence ID" value="GFO06328.1"/>
    <property type="molecule type" value="Genomic_DNA"/>
</dbReference>
<keyword evidence="4" id="KW-1185">Reference proteome</keyword>
<proteinExistence type="predicted"/>
<protein>
    <submittedName>
        <fullName evidence="3">Vitamin B12-dependent ribonucleotide reductase</fullName>
    </submittedName>
</protein>
<feature type="transmembrane region" description="Helical" evidence="2">
    <location>
        <begin position="215"/>
        <end position="236"/>
    </location>
</feature>
<name>A0AAV4AIG5_9GAST</name>
<comment type="caution">
    <text evidence="3">The sequence shown here is derived from an EMBL/GenBank/DDBJ whole genome shotgun (WGS) entry which is preliminary data.</text>
</comment>
<evidence type="ECO:0000256" key="2">
    <source>
        <dbReference type="SAM" id="Phobius"/>
    </source>
</evidence>
<reference evidence="3 4" key="1">
    <citation type="journal article" date="2021" name="Elife">
        <title>Chloroplast acquisition without the gene transfer in kleptoplastic sea slugs, Plakobranchus ocellatus.</title>
        <authorList>
            <person name="Maeda T."/>
            <person name="Takahashi S."/>
            <person name="Yoshida T."/>
            <person name="Shimamura S."/>
            <person name="Takaki Y."/>
            <person name="Nagai Y."/>
            <person name="Toyoda A."/>
            <person name="Suzuki Y."/>
            <person name="Arimoto A."/>
            <person name="Ishii H."/>
            <person name="Satoh N."/>
            <person name="Nishiyama T."/>
            <person name="Hasebe M."/>
            <person name="Maruyama T."/>
            <person name="Minagawa J."/>
            <person name="Obokata J."/>
            <person name="Shigenobu S."/>
        </authorList>
    </citation>
    <scope>NUCLEOTIDE SEQUENCE [LARGE SCALE GENOMIC DNA]</scope>
</reference>
<keyword evidence="2" id="KW-1133">Transmembrane helix</keyword>
<dbReference type="AlphaFoldDB" id="A0AAV4AIG5"/>
<keyword evidence="2" id="KW-0812">Transmembrane</keyword>
<organism evidence="3 4">
    <name type="scientific">Plakobranchus ocellatus</name>
    <dbReference type="NCBI Taxonomy" id="259542"/>
    <lineage>
        <taxon>Eukaryota</taxon>
        <taxon>Metazoa</taxon>
        <taxon>Spiralia</taxon>
        <taxon>Lophotrochozoa</taxon>
        <taxon>Mollusca</taxon>
        <taxon>Gastropoda</taxon>
        <taxon>Heterobranchia</taxon>
        <taxon>Euthyneura</taxon>
        <taxon>Panpulmonata</taxon>
        <taxon>Sacoglossa</taxon>
        <taxon>Placobranchoidea</taxon>
        <taxon>Plakobranchidae</taxon>
        <taxon>Plakobranchus</taxon>
    </lineage>
</organism>
<evidence type="ECO:0000256" key="1">
    <source>
        <dbReference type="SAM" id="MobiDB-lite"/>
    </source>
</evidence>
<accession>A0AAV4AIG5</accession>
<feature type="compositionally biased region" description="Basic residues" evidence="1">
    <location>
        <begin position="15"/>
        <end position="32"/>
    </location>
</feature>
<dbReference type="Proteomes" id="UP000735302">
    <property type="component" value="Unassembled WGS sequence"/>
</dbReference>
<evidence type="ECO:0000313" key="4">
    <source>
        <dbReference type="Proteomes" id="UP000735302"/>
    </source>
</evidence>
<gene>
    <name evidence="3" type="ORF">PoB_003283300</name>
</gene>
<keyword evidence="2" id="KW-0472">Membrane</keyword>